<dbReference type="PANTHER" id="PTHR42813">
    <property type="entry name" value="ZINC-TYPE ALCOHOL DEHYDROGENASE-LIKE"/>
    <property type="match status" value="1"/>
</dbReference>
<dbReference type="InterPro" id="IPR013154">
    <property type="entry name" value="ADH-like_N"/>
</dbReference>
<dbReference type="PROSITE" id="PS00059">
    <property type="entry name" value="ADH_ZINC"/>
    <property type="match status" value="1"/>
</dbReference>
<keyword evidence="4" id="KW-0560">Oxidoreductase</keyword>
<dbReference type="Gene3D" id="3.40.50.720">
    <property type="entry name" value="NAD(P)-binding Rossmann-like Domain"/>
    <property type="match status" value="1"/>
</dbReference>
<dbReference type="InterPro" id="IPR036291">
    <property type="entry name" value="NAD(P)-bd_dom_sf"/>
</dbReference>
<keyword evidence="2 5" id="KW-0479">Metal-binding</keyword>
<keyword evidence="8" id="KW-1185">Reference proteome</keyword>
<dbReference type="GO" id="GO:0016616">
    <property type="term" value="F:oxidoreductase activity, acting on the CH-OH group of donors, NAD or NADP as acceptor"/>
    <property type="evidence" value="ECO:0007669"/>
    <property type="project" value="UniProtKB-ARBA"/>
</dbReference>
<dbReference type="Pfam" id="PF00107">
    <property type="entry name" value="ADH_zinc_N"/>
    <property type="match status" value="1"/>
</dbReference>
<evidence type="ECO:0000256" key="2">
    <source>
        <dbReference type="ARBA" id="ARBA00022723"/>
    </source>
</evidence>
<evidence type="ECO:0000313" key="8">
    <source>
        <dbReference type="Proteomes" id="UP000199400"/>
    </source>
</evidence>
<name>A0A1I2HRN4_9BACT</name>
<accession>A0A1I2HRN4</accession>
<gene>
    <name evidence="7" type="ORF">SAMN02745121_08092</name>
</gene>
<reference evidence="8" key="1">
    <citation type="submission" date="2016-10" db="EMBL/GenBank/DDBJ databases">
        <authorList>
            <person name="Varghese N."/>
            <person name="Submissions S."/>
        </authorList>
    </citation>
    <scope>NUCLEOTIDE SEQUENCE [LARGE SCALE GENOMIC DNA]</scope>
    <source>
        <strain evidence="8">ATCC 25963</strain>
    </source>
</reference>
<dbReference type="InterPro" id="IPR020843">
    <property type="entry name" value="ER"/>
</dbReference>
<evidence type="ECO:0000313" key="7">
    <source>
        <dbReference type="EMBL" id="SFF31366.1"/>
    </source>
</evidence>
<dbReference type="InterPro" id="IPR013149">
    <property type="entry name" value="ADH-like_C"/>
</dbReference>
<evidence type="ECO:0000259" key="6">
    <source>
        <dbReference type="SMART" id="SM00829"/>
    </source>
</evidence>
<evidence type="ECO:0000256" key="4">
    <source>
        <dbReference type="ARBA" id="ARBA00023002"/>
    </source>
</evidence>
<dbReference type="CDD" id="cd08283">
    <property type="entry name" value="FDH_like_1"/>
    <property type="match status" value="1"/>
</dbReference>
<dbReference type="PANTHER" id="PTHR42813:SF1">
    <property type="entry name" value="DEHYDROGENASE, PUTATIVE (AFU_ORTHOLOGUE AFUA_5G03930)-RELATED"/>
    <property type="match status" value="1"/>
</dbReference>
<comment type="similarity">
    <text evidence="5">Belongs to the zinc-containing alcohol dehydrogenase family.</text>
</comment>
<dbReference type="STRING" id="54.SAMN02745121_08092"/>
<evidence type="ECO:0000256" key="1">
    <source>
        <dbReference type="ARBA" id="ARBA00001947"/>
    </source>
</evidence>
<proteinExistence type="inferred from homology"/>
<dbReference type="InterPro" id="IPR011032">
    <property type="entry name" value="GroES-like_sf"/>
</dbReference>
<sequence>MNNDDNPEIPRAQQFAEQAPSTMMKALEWHGAQDVRVVERPRPVLGEDHDVIVRVTATTICGSDLHLYHHSVPGMRVGDVLGHECMGIVEEAGPAVQSVRSGDRVVVSAVIAEGNCAYCQAGLYSLCDVTNPSEVMEALYGHCTAGIFGYSHLTGGYDGGQAEFIRVPFADVNCLPVPPTLSDEQVLFLSDIVSTGWHANELGAVQPGDTVAVWGCGPVGLMAQAWARVRGAERVIAIDRVKYRLNVARQALGSEAIDLAEDDVMSTLRELTRGRGPDVAIEAVGFRYPKTLLHKVERALKLETDAIDTLTEAIRSLRKGGRLAIVGDYFGYANHLPVGAMMEKGLIVRGAQVHVQSYWRDLLRRIELGELDPTFVISHRMRLDEAAEAYRLFDRKEDNALKIVLRP</sequence>
<dbReference type="InterPro" id="IPR002328">
    <property type="entry name" value="ADH_Zn_CS"/>
</dbReference>
<evidence type="ECO:0000256" key="3">
    <source>
        <dbReference type="ARBA" id="ARBA00022833"/>
    </source>
</evidence>
<dbReference type="SUPFAM" id="SSF51735">
    <property type="entry name" value="NAD(P)-binding Rossmann-fold domains"/>
    <property type="match status" value="1"/>
</dbReference>
<dbReference type="GO" id="GO:0008270">
    <property type="term" value="F:zinc ion binding"/>
    <property type="evidence" value="ECO:0007669"/>
    <property type="project" value="InterPro"/>
</dbReference>
<dbReference type="EMBL" id="FOMX01000045">
    <property type="protein sequence ID" value="SFF31366.1"/>
    <property type="molecule type" value="Genomic_DNA"/>
</dbReference>
<keyword evidence="3 5" id="KW-0862">Zinc</keyword>
<protein>
    <submittedName>
        <fullName evidence="7">Threonine dehydrogenase</fullName>
    </submittedName>
</protein>
<feature type="domain" description="Enoyl reductase (ER)" evidence="6">
    <location>
        <begin position="31"/>
        <end position="405"/>
    </location>
</feature>
<dbReference type="Gene3D" id="3.90.180.10">
    <property type="entry name" value="Medium-chain alcohol dehydrogenases, catalytic domain"/>
    <property type="match status" value="1"/>
</dbReference>
<organism evidence="7 8">
    <name type="scientific">Nannocystis exedens</name>
    <dbReference type="NCBI Taxonomy" id="54"/>
    <lineage>
        <taxon>Bacteria</taxon>
        <taxon>Pseudomonadati</taxon>
        <taxon>Myxococcota</taxon>
        <taxon>Polyangia</taxon>
        <taxon>Nannocystales</taxon>
        <taxon>Nannocystaceae</taxon>
        <taxon>Nannocystis</taxon>
    </lineage>
</organism>
<evidence type="ECO:0000256" key="5">
    <source>
        <dbReference type="RuleBase" id="RU361277"/>
    </source>
</evidence>
<dbReference type="SMART" id="SM00829">
    <property type="entry name" value="PKS_ER"/>
    <property type="match status" value="1"/>
</dbReference>
<comment type="cofactor">
    <cofactor evidence="1 5">
        <name>Zn(2+)</name>
        <dbReference type="ChEBI" id="CHEBI:29105"/>
    </cofactor>
</comment>
<dbReference type="RefSeq" id="WP_245913682.1">
    <property type="nucleotide sequence ID" value="NZ_FOMX01000045.1"/>
</dbReference>
<dbReference type="Proteomes" id="UP000199400">
    <property type="component" value="Unassembled WGS sequence"/>
</dbReference>
<dbReference type="Pfam" id="PF08240">
    <property type="entry name" value="ADH_N"/>
    <property type="match status" value="1"/>
</dbReference>
<dbReference type="AlphaFoldDB" id="A0A1I2HRN4"/>
<dbReference type="SUPFAM" id="SSF50129">
    <property type="entry name" value="GroES-like"/>
    <property type="match status" value="1"/>
</dbReference>